<dbReference type="PANTHER" id="PTHR42859:SF10">
    <property type="entry name" value="DIMETHYLSULFOXIDE REDUCTASE CHAIN B"/>
    <property type="match status" value="1"/>
</dbReference>
<dbReference type="SUPFAM" id="SSF54862">
    <property type="entry name" value="4Fe-4S ferredoxins"/>
    <property type="match status" value="1"/>
</dbReference>
<dbReference type="InterPro" id="IPR057431">
    <property type="entry name" value="LdpA_Fe-S-bd"/>
</dbReference>
<keyword evidence="1" id="KW-0813">Transport</keyword>
<gene>
    <name evidence="8" type="ORF">FAM09_03440</name>
</gene>
<dbReference type="Proteomes" id="UP000306918">
    <property type="component" value="Unassembled WGS sequence"/>
</dbReference>
<accession>A0A4S8HZR1</accession>
<organism evidence="8 9">
    <name type="scientific">Niastella caeni</name>
    <dbReference type="NCBI Taxonomy" id="2569763"/>
    <lineage>
        <taxon>Bacteria</taxon>
        <taxon>Pseudomonadati</taxon>
        <taxon>Bacteroidota</taxon>
        <taxon>Chitinophagia</taxon>
        <taxon>Chitinophagales</taxon>
        <taxon>Chitinophagaceae</taxon>
        <taxon>Niastella</taxon>
    </lineage>
</organism>
<keyword evidence="2" id="KW-0004">4Fe-4S</keyword>
<dbReference type="AlphaFoldDB" id="A0A4S8HZR1"/>
<comment type="caution">
    <text evidence="8">The sequence shown here is derived from an EMBL/GenBank/DDBJ whole genome shotgun (WGS) entry which is preliminary data.</text>
</comment>
<dbReference type="EMBL" id="STFF01000001">
    <property type="protein sequence ID" value="THU41180.1"/>
    <property type="molecule type" value="Genomic_DNA"/>
</dbReference>
<dbReference type="GO" id="GO:0046872">
    <property type="term" value="F:metal ion binding"/>
    <property type="evidence" value="ECO:0007669"/>
    <property type="project" value="UniProtKB-KW"/>
</dbReference>
<protein>
    <recommendedName>
        <fullName evidence="7">4Fe-4S ferredoxin-type domain-containing protein</fullName>
    </recommendedName>
</protein>
<keyword evidence="5" id="KW-0408">Iron</keyword>
<dbReference type="PANTHER" id="PTHR42859">
    <property type="entry name" value="OXIDOREDUCTASE"/>
    <property type="match status" value="1"/>
</dbReference>
<evidence type="ECO:0000256" key="5">
    <source>
        <dbReference type="ARBA" id="ARBA00023004"/>
    </source>
</evidence>
<keyword evidence="9" id="KW-1185">Reference proteome</keyword>
<reference evidence="8 9" key="1">
    <citation type="submission" date="2019-04" db="EMBL/GenBank/DDBJ databases">
        <title>Niastella caeni sp. nov., isolated from activated sludge.</title>
        <authorList>
            <person name="Sheng M."/>
        </authorList>
    </citation>
    <scope>NUCLEOTIDE SEQUENCE [LARGE SCALE GENOMIC DNA]</scope>
    <source>
        <strain evidence="8 9">HX-2-15</strain>
    </source>
</reference>
<evidence type="ECO:0000256" key="4">
    <source>
        <dbReference type="ARBA" id="ARBA00022982"/>
    </source>
</evidence>
<evidence type="ECO:0000256" key="1">
    <source>
        <dbReference type="ARBA" id="ARBA00022448"/>
    </source>
</evidence>
<evidence type="ECO:0000256" key="6">
    <source>
        <dbReference type="ARBA" id="ARBA00023014"/>
    </source>
</evidence>
<dbReference type="PROSITE" id="PS00198">
    <property type="entry name" value="4FE4S_FER_1"/>
    <property type="match status" value="1"/>
</dbReference>
<evidence type="ECO:0000256" key="3">
    <source>
        <dbReference type="ARBA" id="ARBA00022723"/>
    </source>
</evidence>
<dbReference type="Pfam" id="PF25160">
    <property type="entry name" value="LdpA_Fe-S-bd"/>
    <property type="match status" value="1"/>
</dbReference>
<dbReference type="InterPro" id="IPR017896">
    <property type="entry name" value="4Fe4S_Fe-S-bd"/>
</dbReference>
<sequence>MRKLKAKSNKSFGVLKDKSIHPIKATYNLFSTNTIEFSDGTIEQATCLNCLNTPCMNYDQAELIISLLPEMPNNNTSKVCPTDAIGFDENIFPTINATACIGCGLCIQRCPYGAIEWQEYKAYISKSFSNMYSWVNDLSMEEYQIRHKKYIDIQNKPALINLPKEFITKLYNDTINYCKKINGFDNLFVRNLFINLGLRNKIRAIGNNYIRFDLLAEFDNSIIVGEIGLNNTDILEEPRAILDDIAILFSRYNIPKETIIPIIITLAFPNKRSDVYEVITDINNVLSIQIRTIPFHLLVMMNLFHLRLEPTQFFKLFNIDKNNLSSINDSLKIIPELKTIDPYLNHSFYQATK</sequence>
<evidence type="ECO:0000256" key="2">
    <source>
        <dbReference type="ARBA" id="ARBA00022485"/>
    </source>
</evidence>
<dbReference type="PROSITE" id="PS51379">
    <property type="entry name" value="4FE4S_FER_2"/>
    <property type="match status" value="1"/>
</dbReference>
<dbReference type="RefSeq" id="WP_136575670.1">
    <property type="nucleotide sequence ID" value="NZ_STFF01000001.1"/>
</dbReference>
<keyword evidence="3" id="KW-0479">Metal-binding</keyword>
<evidence type="ECO:0000313" key="8">
    <source>
        <dbReference type="EMBL" id="THU41180.1"/>
    </source>
</evidence>
<dbReference type="InterPro" id="IPR050294">
    <property type="entry name" value="RnfB_subfamily"/>
</dbReference>
<dbReference type="GO" id="GO:0051539">
    <property type="term" value="F:4 iron, 4 sulfur cluster binding"/>
    <property type="evidence" value="ECO:0007669"/>
    <property type="project" value="UniProtKB-KW"/>
</dbReference>
<evidence type="ECO:0000313" key="9">
    <source>
        <dbReference type="Proteomes" id="UP000306918"/>
    </source>
</evidence>
<keyword evidence="4" id="KW-0249">Electron transport</keyword>
<dbReference type="InterPro" id="IPR017900">
    <property type="entry name" value="4Fe4S_Fe_S_CS"/>
</dbReference>
<keyword evidence="6" id="KW-0411">Iron-sulfur</keyword>
<dbReference type="Gene3D" id="3.30.70.20">
    <property type="match status" value="1"/>
</dbReference>
<feature type="domain" description="4Fe-4S ferredoxin-type" evidence="7">
    <location>
        <begin position="91"/>
        <end position="120"/>
    </location>
</feature>
<name>A0A4S8HZR1_9BACT</name>
<evidence type="ECO:0000259" key="7">
    <source>
        <dbReference type="PROSITE" id="PS51379"/>
    </source>
</evidence>
<proteinExistence type="predicted"/>
<dbReference type="OrthoDB" id="9779457at2"/>